<dbReference type="EMBL" id="JRKL02000112">
    <property type="protein sequence ID" value="KAF3974998.1"/>
    <property type="molecule type" value="Genomic_DNA"/>
</dbReference>
<dbReference type="InterPro" id="IPR025322">
    <property type="entry name" value="PADRE_dom"/>
</dbReference>
<reference evidence="1" key="1">
    <citation type="submission" date="2020-03" db="EMBL/GenBank/DDBJ databases">
        <title>Castanea mollissima Vanexum genome sequencing.</title>
        <authorList>
            <person name="Staton M."/>
        </authorList>
    </citation>
    <scope>NUCLEOTIDE SEQUENCE</scope>
    <source>
        <tissue evidence="1">Leaf</tissue>
    </source>
</reference>
<dbReference type="Pfam" id="PF14009">
    <property type="entry name" value="PADRE"/>
    <property type="match status" value="1"/>
</dbReference>
<evidence type="ECO:0000313" key="2">
    <source>
        <dbReference type="Proteomes" id="UP000737018"/>
    </source>
</evidence>
<dbReference type="AlphaFoldDB" id="A0A8J4VWQ0"/>
<keyword evidence="2" id="KW-1185">Reference proteome</keyword>
<protein>
    <submittedName>
        <fullName evidence="1">Uncharacterized protein</fullName>
    </submittedName>
</protein>
<evidence type="ECO:0000313" key="1">
    <source>
        <dbReference type="EMBL" id="KAF3974998.1"/>
    </source>
</evidence>
<dbReference type="PANTHER" id="PTHR33148:SF62">
    <property type="match status" value="1"/>
</dbReference>
<dbReference type="Proteomes" id="UP000737018">
    <property type="component" value="Unassembled WGS sequence"/>
</dbReference>
<organism evidence="1 2">
    <name type="scientific">Castanea mollissima</name>
    <name type="common">Chinese chestnut</name>
    <dbReference type="NCBI Taxonomy" id="60419"/>
    <lineage>
        <taxon>Eukaryota</taxon>
        <taxon>Viridiplantae</taxon>
        <taxon>Streptophyta</taxon>
        <taxon>Embryophyta</taxon>
        <taxon>Tracheophyta</taxon>
        <taxon>Spermatophyta</taxon>
        <taxon>Magnoliopsida</taxon>
        <taxon>eudicotyledons</taxon>
        <taxon>Gunneridae</taxon>
        <taxon>Pentapetalae</taxon>
        <taxon>rosids</taxon>
        <taxon>fabids</taxon>
        <taxon>Fagales</taxon>
        <taxon>Fagaceae</taxon>
        <taxon>Castanea</taxon>
    </lineage>
</organism>
<proteinExistence type="predicted"/>
<sequence>MGNCSALGKPKRKSISMSCAPKGPKPMCKCNHQEVLRVMKTDGKILEYTRPMLVKNVLMNFSGYGIGLSKRPLRQLPLNYELKIGHVYYLLPLSSSDYSSSSLGMEFTSSGTKRIKVIITKQQLEELLSKNISVEEKLLEIQKGSMSRWRPVLETIPEGSEQACSFFVV</sequence>
<dbReference type="OrthoDB" id="1908589at2759"/>
<comment type="caution">
    <text evidence="1">The sequence shown here is derived from an EMBL/GenBank/DDBJ whole genome shotgun (WGS) entry which is preliminary data.</text>
</comment>
<gene>
    <name evidence="1" type="ORF">CMV_001712</name>
</gene>
<accession>A0A8J4VWQ0</accession>
<dbReference type="PANTHER" id="PTHR33148">
    <property type="entry name" value="PLASTID MOVEMENT IMPAIRED PROTEIN-RELATED"/>
    <property type="match status" value="1"/>
</dbReference>
<name>A0A8J4VWQ0_9ROSI</name>